<keyword evidence="9" id="KW-1185">Reference proteome</keyword>
<feature type="domain" description="Rhodanese" evidence="7">
    <location>
        <begin position="467"/>
        <end position="552"/>
    </location>
</feature>
<dbReference type="PROSITE" id="PS50206">
    <property type="entry name" value="RHODANESE_3"/>
    <property type="match status" value="1"/>
</dbReference>
<evidence type="ECO:0000256" key="3">
    <source>
        <dbReference type="ARBA" id="ARBA00022630"/>
    </source>
</evidence>
<sequence length="555" mass="61112">MKGRKIAIVGGVAGGASAAARLRRLDENAHIIIFERGGYISYANCGLPYYVGGVIKDRRDLLVQTPERMSKRFNIDIRLNSEVEDIDLDKKELIVLNTVTGERYRESFDKLILAPGAEPARPPIPGIDKANVFTVRDIPRIYALKDYIDQAKPESAVVIGGGFIGLEMVENLRLNGIKVSLVEMLNQVMPPLDYEMAAYLHKHLKEHSVELYLGDGVVSFDRDEKRTIVNLKSGKQLKADMVILAVGVRPETTLAKKAGLEIGETGGIKVNQHLQTSHPDVYAIGDAIEVVDFVNRRPALIPLAGPANKQGRIAANHICGIEDTYKATQGTAIIKVFDMVAAYTGNNEKVLKKYRIPYLKSYTHSGSHASYYPGATSMAIKLLFSPEDGKILGAQIVGYEGVDKRIDVLATAIRAGMTVYDLQELELAYAPPFSSAKDPVNMAGYVASNILQGLHPVIYWDELDSLDPHDTVLLDVRTEAECKKRGCIPGSINIPLDSLRERINELPTDKTIVIYCEVGLRGYIAARILMQRGFSRVFNLSGGYSTYSIAKYGLE</sequence>
<dbReference type="PANTHER" id="PTHR43429">
    <property type="entry name" value="PYRIDINE NUCLEOTIDE-DISULFIDE OXIDOREDUCTASE DOMAIN-CONTAINING"/>
    <property type="match status" value="1"/>
</dbReference>
<dbReference type="Pfam" id="PF02852">
    <property type="entry name" value="Pyr_redox_dim"/>
    <property type="match status" value="1"/>
</dbReference>
<proteinExistence type="inferred from homology"/>
<keyword evidence="6" id="KW-0676">Redox-active center</keyword>
<dbReference type="Gene3D" id="3.50.50.60">
    <property type="entry name" value="FAD/NAD(P)-binding domain"/>
    <property type="match status" value="2"/>
</dbReference>
<dbReference type="GO" id="GO:0016491">
    <property type="term" value="F:oxidoreductase activity"/>
    <property type="evidence" value="ECO:0007669"/>
    <property type="project" value="UniProtKB-KW"/>
</dbReference>
<dbReference type="InterPro" id="IPR036873">
    <property type="entry name" value="Rhodanese-like_dom_sf"/>
</dbReference>
<dbReference type="PRINTS" id="PR00411">
    <property type="entry name" value="PNDRDTASEI"/>
</dbReference>
<evidence type="ECO:0000313" key="9">
    <source>
        <dbReference type="Proteomes" id="UP000198577"/>
    </source>
</evidence>
<dbReference type="SUPFAM" id="SSF55424">
    <property type="entry name" value="FAD/NAD-linked reductases, dimerisation (C-terminal) domain"/>
    <property type="match status" value="1"/>
</dbReference>
<organism evidence="8 9">
    <name type="scientific">Caldicoprobacter faecalis</name>
    <dbReference type="NCBI Taxonomy" id="937334"/>
    <lineage>
        <taxon>Bacteria</taxon>
        <taxon>Bacillati</taxon>
        <taxon>Bacillota</taxon>
        <taxon>Clostridia</taxon>
        <taxon>Caldicoprobacterales</taxon>
        <taxon>Caldicoprobacteraceae</taxon>
        <taxon>Caldicoprobacter</taxon>
    </lineage>
</organism>
<dbReference type="SUPFAM" id="SSF51905">
    <property type="entry name" value="FAD/NAD(P)-binding domain"/>
    <property type="match status" value="1"/>
</dbReference>
<dbReference type="Gene3D" id="3.40.250.10">
    <property type="entry name" value="Rhodanese-like domain"/>
    <property type="match status" value="1"/>
</dbReference>
<accession>A0A1I5SVR1</accession>
<dbReference type="OrthoDB" id="9802028at2"/>
<dbReference type="InterPro" id="IPR023753">
    <property type="entry name" value="FAD/NAD-binding_dom"/>
</dbReference>
<dbReference type="SUPFAM" id="SSF52821">
    <property type="entry name" value="Rhodanese/Cell cycle control phosphatase"/>
    <property type="match status" value="1"/>
</dbReference>
<name>A0A1I5SVR1_9FIRM</name>
<dbReference type="Pfam" id="PF07992">
    <property type="entry name" value="Pyr_redox_2"/>
    <property type="match status" value="1"/>
</dbReference>
<dbReference type="Pfam" id="PF00581">
    <property type="entry name" value="Rhodanese"/>
    <property type="match status" value="1"/>
</dbReference>
<dbReference type="EMBL" id="FOXR01000003">
    <property type="protein sequence ID" value="SFP74829.1"/>
    <property type="molecule type" value="Genomic_DNA"/>
</dbReference>
<keyword evidence="5" id="KW-0560">Oxidoreductase</keyword>
<protein>
    <submittedName>
        <fullName evidence="8">NADPH-dependent 2,4-dienoyl-CoA reductase, sulfur reductase</fullName>
    </submittedName>
</protein>
<dbReference type="RefSeq" id="WP_092281922.1">
    <property type="nucleotide sequence ID" value="NZ_FOXR01000003.1"/>
</dbReference>
<evidence type="ECO:0000256" key="6">
    <source>
        <dbReference type="ARBA" id="ARBA00023284"/>
    </source>
</evidence>
<dbReference type="PANTHER" id="PTHR43429:SF1">
    <property type="entry name" value="NAD(P)H SULFUR OXIDOREDUCTASE (COA-DEPENDENT)"/>
    <property type="match status" value="1"/>
</dbReference>
<evidence type="ECO:0000256" key="5">
    <source>
        <dbReference type="ARBA" id="ARBA00023002"/>
    </source>
</evidence>
<evidence type="ECO:0000256" key="1">
    <source>
        <dbReference type="ARBA" id="ARBA00001974"/>
    </source>
</evidence>
<dbReference type="Proteomes" id="UP000198577">
    <property type="component" value="Unassembled WGS sequence"/>
</dbReference>
<reference evidence="8 9" key="1">
    <citation type="submission" date="2016-10" db="EMBL/GenBank/DDBJ databases">
        <authorList>
            <person name="de Groot N.N."/>
        </authorList>
    </citation>
    <scope>NUCLEOTIDE SEQUENCE [LARGE SCALE GENOMIC DNA]</scope>
    <source>
        <strain evidence="8 9">DSM 20678</strain>
    </source>
</reference>
<keyword evidence="3" id="KW-0285">Flavoprotein</keyword>
<dbReference type="InterPro" id="IPR001763">
    <property type="entry name" value="Rhodanese-like_dom"/>
</dbReference>
<comment type="cofactor">
    <cofactor evidence="1">
        <name>FAD</name>
        <dbReference type="ChEBI" id="CHEBI:57692"/>
    </cofactor>
</comment>
<evidence type="ECO:0000313" key="8">
    <source>
        <dbReference type="EMBL" id="SFP74829.1"/>
    </source>
</evidence>
<dbReference type="AlphaFoldDB" id="A0A1I5SVR1"/>
<dbReference type="SMART" id="SM00450">
    <property type="entry name" value="RHOD"/>
    <property type="match status" value="1"/>
</dbReference>
<evidence type="ECO:0000259" key="7">
    <source>
        <dbReference type="PROSITE" id="PS50206"/>
    </source>
</evidence>
<gene>
    <name evidence="8" type="ORF">SAMN05444406_10375</name>
</gene>
<dbReference type="CDD" id="cd01524">
    <property type="entry name" value="RHOD_Pyr_redox"/>
    <property type="match status" value="1"/>
</dbReference>
<dbReference type="InterPro" id="IPR004099">
    <property type="entry name" value="Pyr_nucl-diS_OxRdtase_dimer"/>
</dbReference>
<evidence type="ECO:0000256" key="2">
    <source>
        <dbReference type="ARBA" id="ARBA00009130"/>
    </source>
</evidence>
<dbReference type="InterPro" id="IPR050260">
    <property type="entry name" value="FAD-bd_OxRdtase"/>
</dbReference>
<dbReference type="PRINTS" id="PR00368">
    <property type="entry name" value="FADPNR"/>
</dbReference>
<comment type="similarity">
    <text evidence="2">Belongs to the class-III pyridine nucleotide-disulfide oxidoreductase family.</text>
</comment>
<dbReference type="InterPro" id="IPR016156">
    <property type="entry name" value="FAD/NAD-linked_Rdtase_dimer_sf"/>
</dbReference>
<evidence type="ECO:0000256" key="4">
    <source>
        <dbReference type="ARBA" id="ARBA00022827"/>
    </source>
</evidence>
<dbReference type="InterPro" id="IPR036188">
    <property type="entry name" value="FAD/NAD-bd_sf"/>
</dbReference>
<keyword evidence="4" id="KW-0274">FAD</keyword>
<dbReference type="STRING" id="937334.SAMN05444406_10375"/>